<keyword evidence="5 12" id="KW-0812">Transmembrane</keyword>
<evidence type="ECO:0000256" key="3">
    <source>
        <dbReference type="ARBA" id="ARBA00005179"/>
    </source>
</evidence>
<dbReference type="InterPro" id="IPR001128">
    <property type="entry name" value="Cyt_P450"/>
</dbReference>
<feature type="transmembrane region" description="Helical" evidence="12">
    <location>
        <begin position="128"/>
        <end position="148"/>
    </location>
</feature>
<feature type="transmembrane region" description="Helical" evidence="12">
    <location>
        <begin position="860"/>
        <end position="878"/>
    </location>
</feature>
<dbReference type="SUPFAM" id="SSF48264">
    <property type="entry name" value="Cytochrome P450"/>
    <property type="match status" value="1"/>
</dbReference>
<evidence type="ECO:0000256" key="10">
    <source>
        <dbReference type="ARBA" id="ARBA00023033"/>
    </source>
</evidence>
<gene>
    <name evidence="13" type="ORF">MCHLO_12905</name>
</gene>
<evidence type="ECO:0000256" key="2">
    <source>
        <dbReference type="ARBA" id="ARBA00004141"/>
    </source>
</evidence>
<comment type="cofactor">
    <cofactor evidence="1">
        <name>heme</name>
        <dbReference type="ChEBI" id="CHEBI:30413"/>
    </cofactor>
</comment>
<comment type="similarity">
    <text evidence="12">Belongs to the class VI-like SAM-binding methyltransferase superfamily. Isoprenylcysteine carboxyl methyltransferase family.</text>
</comment>
<organism evidence="13 14">
    <name type="scientific">Mycena chlorophos</name>
    <name type="common">Agaric fungus</name>
    <name type="synonym">Agaricus chlorophos</name>
    <dbReference type="NCBI Taxonomy" id="658473"/>
    <lineage>
        <taxon>Eukaryota</taxon>
        <taxon>Fungi</taxon>
        <taxon>Dikarya</taxon>
        <taxon>Basidiomycota</taxon>
        <taxon>Agaricomycotina</taxon>
        <taxon>Agaricomycetes</taxon>
        <taxon>Agaricomycetidae</taxon>
        <taxon>Agaricales</taxon>
        <taxon>Marasmiineae</taxon>
        <taxon>Mycenaceae</taxon>
        <taxon>Mycena</taxon>
    </lineage>
</organism>
<evidence type="ECO:0000256" key="11">
    <source>
        <dbReference type="ARBA" id="ARBA00023136"/>
    </source>
</evidence>
<keyword evidence="6" id="KW-0479">Metal-binding</keyword>
<dbReference type="InterPro" id="IPR036396">
    <property type="entry name" value="Cyt_P450_sf"/>
</dbReference>
<evidence type="ECO:0000256" key="5">
    <source>
        <dbReference type="ARBA" id="ARBA00022692"/>
    </source>
</evidence>
<feature type="transmembrane region" description="Helical" evidence="12">
    <location>
        <begin position="103"/>
        <end position="122"/>
    </location>
</feature>
<dbReference type="EC" id="2.1.1.100" evidence="12"/>
<dbReference type="Proteomes" id="UP000815677">
    <property type="component" value="Unassembled WGS sequence"/>
</dbReference>
<feature type="transmembrane region" description="Helical" evidence="12">
    <location>
        <begin position="802"/>
        <end position="822"/>
    </location>
</feature>
<evidence type="ECO:0000256" key="8">
    <source>
        <dbReference type="ARBA" id="ARBA00023002"/>
    </source>
</evidence>
<dbReference type="PRINTS" id="PR00465">
    <property type="entry name" value="EP450IV"/>
</dbReference>
<evidence type="ECO:0000256" key="4">
    <source>
        <dbReference type="ARBA" id="ARBA00010617"/>
    </source>
</evidence>
<keyword evidence="12" id="KW-0489">Methyltransferase</keyword>
<evidence type="ECO:0000313" key="14">
    <source>
        <dbReference type="Proteomes" id="UP000815677"/>
    </source>
</evidence>
<name>A0ABQ0LYR7_MYCCL</name>
<evidence type="ECO:0000256" key="12">
    <source>
        <dbReference type="RuleBase" id="RU362022"/>
    </source>
</evidence>
<dbReference type="PANTHER" id="PTHR24305:SF187">
    <property type="entry name" value="P450, PUTATIVE (EUROFUNG)-RELATED"/>
    <property type="match status" value="1"/>
</dbReference>
<dbReference type="InterPro" id="IPR007269">
    <property type="entry name" value="ICMT_MeTrfase"/>
</dbReference>
<evidence type="ECO:0000313" key="13">
    <source>
        <dbReference type="EMBL" id="GAT56221.1"/>
    </source>
</evidence>
<protein>
    <recommendedName>
        <fullName evidence="12">Protein-S-isoprenylcysteine O-methyltransferase</fullName>
        <ecNumber evidence="12">2.1.1.100</ecNumber>
    </recommendedName>
</protein>
<keyword evidence="12" id="KW-0256">Endoplasmic reticulum</keyword>
<comment type="catalytic activity">
    <reaction evidence="12">
        <text>[protein]-C-terminal S-[(2E,6E)-farnesyl]-L-cysteine + S-adenosyl-L-methionine = [protein]-C-terminal S-[(2E,6E)-farnesyl]-L-cysteine methyl ester + S-adenosyl-L-homocysteine</text>
        <dbReference type="Rhea" id="RHEA:21672"/>
        <dbReference type="Rhea" id="RHEA-COMP:12125"/>
        <dbReference type="Rhea" id="RHEA-COMP:12126"/>
        <dbReference type="ChEBI" id="CHEBI:57856"/>
        <dbReference type="ChEBI" id="CHEBI:59789"/>
        <dbReference type="ChEBI" id="CHEBI:90510"/>
        <dbReference type="ChEBI" id="CHEBI:90511"/>
        <dbReference type="EC" id="2.1.1.100"/>
    </reaction>
</comment>
<evidence type="ECO:0000256" key="9">
    <source>
        <dbReference type="ARBA" id="ARBA00023004"/>
    </source>
</evidence>
<comment type="subcellular location">
    <subcellularLocation>
        <location evidence="12">Endoplasmic reticulum membrane</location>
        <topology evidence="12">Multi-pass membrane protein</topology>
    </subcellularLocation>
    <subcellularLocation>
        <location evidence="2">Membrane</location>
        <topology evidence="2">Multi-pass membrane protein</topology>
    </subcellularLocation>
</comment>
<evidence type="ECO:0000256" key="6">
    <source>
        <dbReference type="ARBA" id="ARBA00022723"/>
    </source>
</evidence>
<keyword evidence="12" id="KW-0949">S-adenosyl-L-methionine</keyword>
<keyword evidence="10" id="KW-0503">Monooxygenase</keyword>
<dbReference type="PANTHER" id="PTHR24305">
    <property type="entry name" value="CYTOCHROME P450"/>
    <property type="match status" value="1"/>
</dbReference>
<keyword evidence="12" id="KW-0808">Transferase</keyword>
<dbReference type="InterPro" id="IPR050121">
    <property type="entry name" value="Cytochrome_P450_monoxygenase"/>
</dbReference>
<sequence>MNFSRPPASLWVSELLQNELKACMALENRQIRTAGTSPALVLPREPHQTTVGNASLAPFNPPDALTHYALAHLSDSWALPLLLVAGLASWWFFHVVPTRGDRAFLAYVLIAVAFYIQCLRYGTERPATFTTLVAAEYAASTILFTILYRLSPWHRLAGFPGPLWLRFSALPRVILTFTGKRHIILDNLHEKYGDFVRIGPDVLSIRRRAANSVVYGSSMDKPESYATPGHLPSNSLFFKPPSREWHANRKKIWAPAFAAAASSSSWYIPVLERRAWDFLHCVEMRQSRSPDGFIDLSRALGHWAYDFMSEMLFGGCGNLGLMHSDDPEDIVEGGKLAMALWDCLSPSPWLVDLAWHIPPGKNMVRLREDCAKKMVRRVESSDKVLVPDLASYWLNAEEHRPTLEDMKVDAVIAQQGGSDNTAITLSLAIFFLVTSEHGASIAKLRAELDEAFADPTGTLNLDVLGQLPFLNAVIQETLRLGTPFYLPRQVGPGGVMLDEKYIPEDVTVVQAAWSLQTSPEYFFPDPQLFRAERWLPEGLGPGSQIDKSVAYSFSNGAYMCVAKSFAYQELRFMLARLVLAFEFEMAPGFDAVRFRDGILNMRTTFLKHPLMPSYVLPVWRRAPVGVASRRLSLQLPADTITNRRACPVLVLLLTATRERVKLIDDPTVDPSVCARSFKRTQASHGRGPLTSAPPCLPPPAMYAAAALKSVLYIVAALANNAAYVPPPTPAFTKQDKLQYKGQLFERVVLIWAVKVRIVAAVAAVCSVLTIWLHSTSQTALQASAFRMVCPHPNQSTLPSLSTIHPIFIFAFLSMLSGAAIRLRCFAALGRNFNFLVRISQDHELVTDGPYAYVRHPSYTGIWLLIAGTASMFLVDPGNYVQSCGLMRTQWSWLVAYWVVGGCITASSIARRGRIEDQMLHETFGHKWEEYAERVPYSFIPYVW</sequence>
<dbReference type="Gene3D" id="1.20.120.1630">
    <property type="match status" value="1"/>
</dbReference>
<evidence type="ECO:0000256" key="7">
    <source>
        <dbReference type="ARBA" id="ARBA00022989"/>
    </source>
</evidence>
<dbReference type="Pfam" id="PF04140">
    <property type="entry name" value="ICMT"/>
    <property type="match status" value="1"/>
</dbReference>
<comment type="pathway">
    <text evidence="3">Secondary metabolite biosynthesis.</text>
</comment>
<dbReference type="Pfam" id="PF00067">
    <property type="entry name" value="p450"/>
    <property type="match status" value="1"/>
</dbReference>
<dbReference type="InterPro" id="IPR002403">
    <property type="entry name" value="Cyt_P450_E_grp-IV"/>
</dbReference>
<keyword evidence="8" id="KW-0560">Oxidoreductase</keyword>
<keyword evidence="9" id="KW-0408">Iron</keyword>
<evidence type="ECO:0000256" key="1">
    <source>
        <dbReference type="ARBA" id="ARBA00001971"/>
    </source>
</evidence>
<feature type="transmembrane region" description="Helical" evidence="12">
    <location>
        <begin position="748"/>
        <end position="772"/>
    </location>
</feature>
<feature type="transmembrane region" description="Helical" evidence="12">
    <location>
        <begin position="890"/>
        <end position="909"/>
    </location>
</feature>
<dbReference type="EMBL" id="DF849259">
    <property type="protein sequence ID" value="GAT56221.1"/>
    <property type="molecule type" value="Genomic_DNA"/>
</dbReference>
<dbReference type="Gene3D" id="1.10.630.10">
    <property type="entry name" value="Cytochrome P450"/>
    <property type="match status" value="1"/>
</dbReference>
<accession>A0ABQ0LYR7</accession>
<keyword evidence="11 12" id="KW-0472">Membrane</keyword>
<keyword evidence="7 12" id="KW-1133">Transmembrane helix</keyword>
<feature type="transmembrane region" description="Helical" evidence="12">
    <location>
        <begin position="77"/>
        <end position="96"/>
    </location>
</feature>
<proteinExistence type="inferred from homology"/>
<reference evidence="13" key="1">
    <citation type="submission" date="2014-09" db="EMBL/GenBank/DDBJ databases">
        <title>Genome sequence of the luminous mushroom Mycena chlorophos for searching fungal bioluminescence genes.</title>
        <authorList>
            <person name="Tanaka Y."/>
            <person name="Kasuga D."/>
            <person name="Oba Y."/>
            <person name="Hase S."/>
            <person name="Sato K."/>
            <person name="Oba Y."/>
            <person name="Sakakibara Y."/>
        </authorList>
    </citation>
    <scope>NUCLEOTIDE SEQUENCE</scope>
</reference>
<comment type="similarity">
    <text evidence="4">Belongs to the cytochrome P450 family.</text>
</comment>
<keyword evidence="14" id="KW-1185">Reference proteome</keyword>